<dbReference type="CDD" id="cd00054">
    <property type="entry name" value="EGF_CA"/>
    <property type="match status" value="1"/>
</dbReference>
<dbReference type="PROSITE" id="PS50025">
    <property type="entry name" value="LAM_G_DOMAIN"/>
    <property type="match status" value="2"/>
</dbReference>
<feature type="compositionally biased region" description="Basic and acidic residues" evidence="3">
    <location>
        <begin position="451"/>
        <end position="460"/>
    </location>
</feature>
<dbReference type="EnsemblMetazoa" id="CLYHEMT000688.1">
    <property type="protein sequence ID" value="CLYHEMP000688.1"/>
    <property type="gene ID" value="CLYHEMG000688"/>
</dbReference>
<dbReference type="PROSITE" id="PS50026">
    <property type="entry name" value="EGF_3"/>
    <property type="match status" value="1"/>
</dbReference>
<feature type="transmembrane region" description="Helical" evidence="4">
    <location>
        <begin position="489"/>
        <end position="512"/>
    </location>
</feature>
<dbReference type="Gene3D" id="2.10.25.10">
    <property type="entry name" value="Laminin"/>
    <property type="match status" value="1"/>
</dbReference>
<keyword evidence="4" id="KW-1133">Transmembrane helix</keyword>
<feature type="domain" description="Laminin G" evidence="5">
    <location>
        <begin position="263"/>
        <end position="439"/>
    </location>
</feature>
<keyword evidence="2" id="KW-0245">EGF-like domain</keyword>
<evidence type="ECO:0000256" key="1">
    <source>
        <dbReference type="ARBA" id="ARBA00023157"/>
    </source>
</evidence>
<feature type="region of interest" description="Disordered" evidence="3">
    <location>
        <begin position="445"/>
        <end position="469"/>
    </location>
</feature>
<dbReference type="CDD" id="cd00110">
    <property type="entry name" value="LamG"/>
    <property type="match status" value="2"/>
</dbReference>
<dbReference type="PANTHER" id="PTHR15036:SF49">
    <property type="entry name" value="AXOTACTIN"/>
    <property type="match status" value="1"/>
</dbReference>
<dbReference type="AlphaFoldDB" id="A0A7M5UK53"/>
<feature type="compositionally biased region" description="Polar residues" evidence="3">
    <location>
        <begin position="553"/>
        <end position="569"/>
    </location>
</feature>
<dbReference type="Proteomes" id="UP000594262">
    <property type="component" value="Unplaced"/>
</dbReference>
<keyword evidence="1" id="KW-1015">Disulfide bond</keyword>
<dbReference type="GeneID" id="136800303"/>
<feature type="domain" description="EGF-like" evidence="6">
    <location>
        <begin position="223"/>
        <end position="260"/>
    </location>
</feature>
<dbReference type="Gene3D" id="2.60.120.200">
    <property type="match status" value="2"/>
</dbReference>
<name>A0A7M5UK53_9CNID</name>
<protein>
    <submittedName>
        <fullName evidence="7">Uncharacterized protein</fullName>
    </submittedName>
</protein>
<dbReference type="InterPro" id="IPR050372">
    <property type="entry name" value="Neurexin-related_CASP"/>
</dbReference>
<dbReference type="OrthoDB" id="5989513at2759"/>
<evidence type="ECO:0000313" key="8">
    <source>
        <dbReference type="Proteomes" id="UP000594262"/>
    </source>
</evidence>
<feature type="domain" description="Laminin G" evidence="5">
    <location>
        <begin position="27"/>
        <end position="222"/>
    </location>
</feature>
<keyword evidence="8" id="KW-1185">Reference proteome</keyword>
<evidence type="ECO:0000256" key="4">
    <source>
        <dbReference type="SAM" id="Phobius"/>
    </source>
</evidence>
<organism evidence="7 8">
    <name type="scientific">Clytia hemisphaerica</name>
    <dbReference type="NCBI Taxonomy" id="252671"/>
    <lineage>
        <taxon>Eukaryota</taxon>
        <taxon>Metazoa</taxon>
        <taxon>Cnidaria</taxon>
        <taxon>Hydrozoa</taxon>
        <taxon>Hydroidolina</taxon>
        <taxon>Leptothecata</taxon>
        <taxon>Obeliida</taxon>
        <taxon>Clytiidae</taxon>
        <taxon>Clytia</taxon>
    </lineage>
</organism>
<comment type="caution">
    <text evidence="2">Lacks conserved residue(s) required for the propagation of feature annotation.</text>
</comment>
<evidence type="ECO:0000259" key="6">
    <source>
        <dbReference type="PROSITE" id="PS50026"/>
    </source>
</evidence>
<feature type="compositionally biased region" description="Basic and acidic residues" evidence="3">
    <location>
        <begin position="530"/>
        <end position="552"/>
    </location>
</feature>
<keyword evidence="4" id="KW-0472">Membrane</keyword>
<evidence type="ECO:0000256" key="2">
    <source>
        <dbReference type="PROSITE-ProRule" id="PRU00076"/>
    </source>
</evidence>
<dbReference type="PANTHER" id="PTHR15036">
    <property type="entry name" value="PIKACHURIN-LIKE PROTEIN"/>
    <property type="match status" value="1"/>
</dbReference>
<proteinExistence type="predicted"/>
<dbReference type="RefSeq" id="XP_066913033.1">
    <property type="nucleotide sequence ID" value="XM_067056932.1"/>
</dbReference>
<dbReference type="Pfam" id="PF02210">
    <property type="entry name" value="Laminin_G_2"/>
    <property type="match status" value="2"/>
</dbReference>
<dbReference type="SMART" id="SM00282">
    <property type="entry name" value="LamG"/>
    <property type="match status" value="2"/>
</dbReference>
<evidence type="ECO:0000256" key="3">
    <source>
        <dbReference type="SAM" id="MobiDB-lite"/>
    </source>
</evidence>
<accession>A0A7M5UK53</accession>
<feature type="transmembrane region" description="Helical" evidence="4">
    <location>
        <begin position="12"/>
        <end position="31"/>
    </location>
</feature>
<dbReference type="InterPro" id="IPR013320">
    <property type="entry name" value="ConA-like_dom_sf"/>
</dbReference>
<sequence length="594" mass="66676">MENLIHRKTNHLLLTLILVHQFIVIQSITFLDKSKSYAVYNTWNITEAGKLELSFKTQTSHVMLLYVDSVRTKDTSIGGNRHNFHDSKSESFLQVTLINGAIEVTQQIDSEEHTKVIRIGENLNDLKWHRLVLTKFVGTLQVEVDHYHQIVNYPNEVGQKFHINSRLFVGGLSEQKQLTAFGAISFMSRFFGCIKDLRYSSGTMKTKPALELLKGQSVATGCIDKCKEENPCQNAGRCVNLFTRAGCDCFGTGYGGAVCNTKSQSITIEEKDHIKWHVRDFRSSGTNLRMRFKAAKPDGVLFFTKRGGNILAVEIEDGMIRVAAGKATEIPKSHLLEDNIFDAEWHSLQIMMQSDKVLIMLDQNKPVTMTIITEKTRTNTNGPVYFGGIDSPYTFGVTSQSNFVGCLQQIEYNTNDVIYKVLNTISKRIETIGKIRKGCSYSSSNINVPTEKPETTKTKEDEDEYPSNGTKETVIKEIHTREGGMGQNFIIWITAGIVIGTIIILISAACVVHHVRLKYYRMKAQQQVPQHKDSISDDDETPMKEIEPEEKSNASSRAGTPTLNIITRNNGKEDDEYLHMLNNVGGGDAEVSEV</sequence>
<dbReference type="InterPro" id="IPR001791">
    <property type="entry name" value="Laminin_G"/>
</dbReference>
<dbReference type="GO" id="GO:0016020">
    <property type="term" value="C:membrane"/>
    <property type="evidence" value="ECO:0007669"/>
    <property type="project" value="UniProtKB-SubCell"/>
</dbReference>
<dbReference type="InterPro" id="IPR000742">
    <property type="entry name" value="EGF"/>
</dbReference>
<evidence type="ECO:0000313" key="7">
    <source>
        <dbReference type="EnsemblMetazoa" id="CLYHEMP000688.1"/>
    </source>
</evidence>
<dbReference type="SUPFAM" id="SSF49899">
    <property type="entry name" value="Concanavalin A-like lectins/glucanases"/>
    <property type="match status" value="2"/>
</dbReference>
<keyword evidence="4" id="KW-0812">Transmembrane</keyword>
<evidence type="ECO:0000259" key="5">
    <source>
        <dbReference type="PROSITE" id="PS50025"/>
    </source>
</evidence>
<reference evidence="7" key="1">
    <citation type="submission" date="2021-01" db="UniProtKB">
        <authorList>
            <consortium name="EnsemblMetazoa"/>
        </authorList>
    </citation>
    <scope>IDENTIFICATION</scope>
</reference>
<feature type="region of interest" description="Disordered" evidence="3">
    <location>
        <begin position="526"/>
        <end position="571"/>
    </location>
</feature>